<feature type="domain" description="FAD-binding FR-type" evidence="13">
    <location>
        <begin position="1"/>
        <end position="96"/>
    </location>
</feature>
<evidence type="ECO:0000256" key="6">
    <source>
        <dbReference type="ARBA" id="ARBA00022827"/>
    </source>
</evidence>
<reference evidence="14" key="2">
    <citation type="journal article" date="2021" name="PeerJ">
        <title>Extensive microbial diversity within the chicken gut microbiome revealed by metagenomics and culture.</title>
        <authorList>
            <person name="Gilroy R."/>
            <person name="Ravi A."/>
            <person name="Getino M."/>
            <person name="Pursley I."/>
            <person name="Horton D.L."/>
            <person name="Alikhan N.F."/>
            <person name="Baker D."/>
            <person name="Gharbi K."/>
            <person name="Hall N."/>
            <person name="Watson M."/>
            <person name="Adriaenssens E.M."/>
            <person name="Foster-Nyarko E."/>
            <person name="Jarju S."/>
            <person name="Secka A."/>
            <person name="Antonio M."/>
            <person name="Oren A."/>
            <person name="Chaudhuri R.R."/>
            <person name="La Ragione R."/>
            <person name="Hildebrand F."/>
            <person name="Pallen M.J."/>
        </authorList>
    </citation>
    <scope>NUCLEOTIDE SEQUENCE</scope>
    <source>
        <strain evidence="14">23406</strain>
    </source>
</reference>
<evidence type="ECO:0000256" key="4">
    <source>
        <dbReference type="ARBA" id="ARBA00022714"/>
    </source>
</evidence>
<dbReference type="PIRSF" id="PIRSF006816">
    <property type="entry name" value="Cyc3_hyd_g"/>
    <property type="match status" value="1"/>
</dbReference>
<name>A0A9D1SXY3_9FIRM</name>
<keyword evidence="9 12" id="KW-0411">Iron-sulfur</keyword>
<dbReference type="PANTHER" id="PTHR43513:SF3">
    <property type="entry name" value="DIHYDROOROTATE DEHYDROGENASE B (NAD(+)), ELECTRON TRANSFER SUBUNIT-RELATED"/>
    <property type="match status" value="1"/>
</dbReference>
<dbReference type="InterPro" id="IPR019480">
    <property type="entry name" value="Dihydroorotate_DH_Fe-S-bd"/>
</dbReference>
<evidence type="ECO:0000256" key="3">
    <source>
        <dbReference type="ARBA" id="ARBA00022630"/>
    </source>
</evidence>
<evidence type="ECO:0000259" key="13">
    <source>
        <dbReference type="PROSITE" id="PS51384"/>
    </source>
</evidence>
<keyword evidence="5 12" id="KW-0479">Metal-binding</keyword>
<keyword evidence="4 12" id="KW-0001">2Fe-2S</keyword>
<dbReference type="SUPFAM" id="SSF63380">
    <property type="entry name" value="Riboflavin synthase domain-like"/>
    <property type="match status" value="1"/>
</dbReference>
<dbReference type="GO" id="GO:0050660">
    <property type="term" value="F:flavin adenine dinucleotide binding"/>
    <property type="evidence" value="ECO:0007669"/>
    <property type="project" value="InterPro"/>
</dbReference>
<feature type="binding site" evidence="12">
    <location>
        <position position="224"/>
    </location>
    <ligand>
        <name>[2Fe-2S] cluster</name>
        <dbReference type="ChEBI" id="CHEBI:190135"/>
    </ligand>
</feature>
<feature type="binding site" evidence="11">
    <location>
        <begin position="71"/>
        <end position="72"/>
    </location>
    <ligand>
        <name>FAD</name>
        <dbReference type="ChEBI" id="CHEBI:57692"/>
    </ligand>
</feature>
<reference evidence="14" key="1">
    <citation type="submission" date="2020-10" db="EMBL/GenBank/DDBJ databases">
        <authorList>
            <person name="Gilroy R."/>
        </authorList>
    </citation>
    <scope>NUCLEOTIDE SEQUENCE</scope>
    <source>
        <strain evidence="14">23406</strain>
    </source>
</reference>
<comment type="cofactor">
    <cofactor evidence="12">
        <name>[2Fe-2S] cluster</name>
        <dbReference type="ChEBI" id="CHEBI:190135"/>
    </cofactor>
    <text evidence="12">Binds 1 [2Fe-2S] cluster per subunit.</text>
</comment>
<dbReference type="InterPro" id="IPR037117">
    <property type="entry name" value="Dihydroorotate_DH_ele_sf"/>
</dbReference>
<dbReference type="EMBL" id="DVOH01000024">
    <property type="protein sequence ID" value="HIV00161.1"/>
    <property type="molecule type" value="Genomic_DNA"/>
</dbReference>
<comment type="caution">
    <text evidence="14">The sequence shown here is derived from an EMBL/GenBank/DDBJ whole genome shotgun (WGS) entry which is preliminary data.</text>
</comment>
<feature type="binding site" evidence="12">
    <location>
        <position position="216"/>
    </location>
    <ligand>
        <name>[2Fe-2S] cluster</name>
        <dbReference type="ChEBI" id="CHEBI:190135"/>
    </ligand>
</feature>
<dbReference type="GO" id="GO:0006221">
    <property type="term" value="P:pyrimidine nucleotide biosynthetic process"/>
    <property type="evidence" value="ECO:0007669"/>
    <property type="project" value="InterPro"/>
</dbReference>
<dbReference type="AlphaFoldDB" id="A0A9D1SXY3"/>
<dbReference type="SUPFAM" id="SSF52343">
    <property type="entry name" value="Ferredoxin reductase-like, C-terminal NADP-linked domain"/>
    <property type="match status" value="1"/>
</dbReference>
<feature type="binding site" evidence="12">
    <location>
        <position position="240"/>
    </location>
    <ligand>
        <name>[2Fe-2S] cluster</name>
        <dbReference type="ChEBI" id="CHEBI:190135"/>
    </ligand>
</feature>
<feature type="binding site" evidence="12">
    <location>
        <position position="221"/>
    </location>
    <ligand>
        <name>[2Fe-2S] cluster</name>
        <dbReference type="ChEBI" id="CHEBI:190135"/>
    </ligand>
</feature>
<keyword evidence="2" id="KW-0813">Transport</keyword>
<dbReference type="InterPro" id="IPR017927">
    <property type="entry name" value="FAD-bd_FR_type"/>
</dbReference>
<dbReference type="InterPro" id="IPR017938">
    <property type="entry name" value="Riboflavin_synthase-like_b-brl"/>
</dbReference>
<dbReference type="PANTHER" id="PTHR43513">
    <property type="entry name" value="DIHYDROOROTATE DEHYDROGENASE B (NAD(+)), ELECTRON TRANSFER SUBUNIT"/>
    <property type="match status" value="1"/>
</dbReference>
<evidence type="ECO:0000256" key="2">
    <source>
        <dbReference type="ARBA" id="ARBA00022448"/>
    </source>
</evidence>
<dbReference type="CDD" id="cd06218">
    <property type="entry name" value="DHOD_e_trans"/>
    <property type="match status" value="1"/>
</dbReference>
<evidence type="ECO:0000256" key="12">
    <source>
        <dbReference type="PIRSR" id="PIRSR006816-2"/>
    </source>
</evidence>
<organism evidence="14 15">
    <name type="scientific">Candidatus Stercoripulliclostridium merdipullorum</name>
    <dbReference type="NCBI Taxonomy" id="2840952"/>
    <lineage>
        <taxon>Bacteria</taxon>
        <taxon>Bacillati</taxon>
        <taxon>Bacillota</taxon>
        <taxon>Clostridia</taxon>
        <taxon>Eubacteriales</taxon>
        <taxon>Candidatus Stercoripulliclostridium</taxon>
    </lineage>
</organism>
<dbReference type="Gene3D" id="3.40.50.80">
    <property type="entry name" value="Nucleotide-binding domain of ferredoxin-NADP reductase (FNR) module"/>
    <property type="match status" value="1"/>
</dbReference>
<evidence type="ECO:0000256" key="8">
    <source>
        <dbReference type="ARBA" id="ARBA00023004"/>
    </source>
</evidence>
<accession>A0A9D1SXY3</accession>
<evidence type="ECO:0000313" key="14">
    <source>
        <dbReference type="EMBL" id="HIV00161.1"/>
    </source>
</evidence>
<evidence type="ECO:0000256" key="9">
    <source>
        <dbReference type="ARBA" id="ARBA00023014"/>
    </source>
</evidence>
<keyword evidence="8 12" id="KW-0408">Iron</keyword>
<dbReference type="Proteomes" id="UP000886891">
    <property type="component" value="Unassembled WGS sequence"/>
</dbReference>
<dbReference type="GO" id="GO:0046872">
    <property type="term" value="F:metal ion binding"/>
    <property type="evidence" value="ECO:0007669"/>
    <property type="project" value="UniProtKB-KW"/>
</dbReference>
<evidence type="ECO:0000313" key="15">
    <source>
        <dbReference type="Proteomes" id="UP000886891"/>
    </source>
</evidence>
<comment type="cofactor">
    <cofactor evidence="10">
        <name>[2Fe-2S] cluster</name>
        <dbReference type="ChEBI" id="CHEBI:190135"/>
    </cofactor>
</comment>
<dbReference type="InterPro" id="IPR039261">
    <property type="entry name" value="FNR_nucleotide-bd"/>
</dbReference>
<keyword evidence="7" id="KW-0249">Electron transport</keyword>
<evidence type="ECO:0000256" key="10">
    <source>
        <dbReference type="ARBA" id="ARBA00034078"/>
    </source>
</evidence>
<dbReference type="GO" id="GO:0051537">
    <property type="term" value="F:2 iron, 2 sulfur cluster binding"/>
    <property type="evidence" value="ECO:0007669"/>
    <property type="project" value="UniProtKB-KW"/>
</dbReference>
<sequence length="253" mass="27313">MRETELVIRANDRIADGIYRLELGGDVGPIGAGQFLNLSLGRADMPLRRPFGIARHTADSVTVCYQVVGKGTEYLATLSAGEKLRAVLPLGNGFDVGEAQSIALVGGGVGIFPLLSVAEGYDREFRSYLGYRNADKVCLTEDFKRRGAVRIATDDGSYGEQGSVLTMLKEDLAAGVRYDLVLACGPTAMLKAMQKMWEELPDAPKCYISTEERMGCGIGACLVCTCKVTRKGTTERLRACKDGPVFEIGEVEL</sequence>
<evidence type="ECO:0000256" key="11">
    <source>
        <dbReference type="PIRSR" id="PIRSR006816-1"/>
    </source>
</evidence>
<comment type="similarity">
    <text evidence="1">Belongs to the PyrK family.</text>
</comment>
<dbReference type="Gene3D" id="2.10.240.10">
    <property type="entry name" value="Dihydroorotate dehydrogenase, electron transfer subunit"/>
    <property type="match status" value="1"/>
</dbReference>
<gene>
    <name evidence="14" type="ORF">IAB14_03480</name>
</gene>
<proteinExistence type="inferred from homology"/>
<dbReference type="InterPro" id="IPR012165">
    <property type="entry name" value="Cyt_c3_hydrogenase_gsu"/>
</dbReference>
<dbReference type="GO" id="GO:0016491">
    <property type="term" value="F:oxidoreductase activity"/>
    <property type="evidence" value="ECO:0007669"/>
    <property type="project" value="InterPro"/>
</dbReference>
<evidence type="ECO:0000256" key="7">
    <source>
        <dbReference type="ARBA" id="ARBA00022982"/>
    </source>
</evidence>
<protein>
    <submittedName>
        <fullName evidence="14">Dihydroorotate dehydrogenase electron transfer subunit</fullName>
    </submittedName>
</protein>
<dbReference type="InterPro" id="IPR050353">
    <property type="entry name" value="PyrK_electron_transfer"/>
</dbReference>
<dbReference type="PROSITE" id="PS51384">
    <property type="entry name" value="FAD_FR"/>
    <property type="match status" value="1"/>
</dbReference>
<dbReference type="Gene3D" id="2.40.30.10">
    <property type="entry name" value="Translation factors"/>
    <property type="match status" value="1"/>
</dbReference>
<dbReference type="Pfam" id="PF10418">
    <property type="entry name" value="DHODB_Fe-S_bind"/>
    <property type="match status" value="1"/>
</dbReference>
<evidence type="ECO:0000256" key="5">
    <source>
        <dbReference type="ARBA" id="ARBA00022723"/>
    </source>
</evidence>
<comment type="cofactor">
    <cofactor evidence="11">
        <name>FAD</name>
        <dbReference type="ChEBI" id="CHEBI:57692"/>
    </cofactor>
    <text evidence="11">Binds 1 FAD per subunit.</text>
</comment>
<evidence type="ECO:0000256" key="1">
    <source>
        <dbReference type="ARBA" id="ARBA00006422"/>
    </source>
</evidence>
<keyword evidence="6 11" id="KW-0274">FAD</keyword>
<keyword evidence="3 11" id="KW-0285">Flavoprotein</keyword>